<comment type="caution">
    <text evidence="1">The sequence shown here is derived from an EMBL/GenBank/DDBJ whole genome shotgun (WGS) entry which is preliminary data.</text>
</comment>
<dbReference type="PANTHER" id="PTHR43224">
    <property type="entry name" value="AMIDINOTRANSFERASE"/>
    <property type="match status" value="1"/>
</dbReference>
<gene>
    <name evidence="1" type="ORF">QFW80_14605</name>
</gene>
<evidence type="ECO:0000313" key="2">
    <source>
        <dbReference type="Proteomes" id="UP001156831"/>
    </source>
</evidence>
<reference evidence="1 2" key="1">
    <citation type="submission" date="2023-04" db="EMBL/GenBank/DDBJ databases">
        <title>Luteimonas sp. M1R5S18.</title>
        <authorList>
            <person name="Sun J.-Q."/>
        </authorList>
    </citation>
    <scope>NUCLEOTIDE SEQUENCE [LARGE SCALE GENOMIC DNA]</scope>
    <source>
        <strain evidence="1 2">M1R5S18</strain>
    </source>
</reference>
<name>A0ABT6JML6_9GAMM</name>
<accession>A0ABT6JML6</accession>
<dbReference type="Gene3D" id="3.75.10.10">
    <property type="entry name" value="L-arginine/glycine Amidinotransferase, Chain A"/>
    <property type="match status" value="1"/>
</dbReference>
<dbReference type="Proteomes" id="UP001156831">
    <property type="component" value="Unassembled WGS sequence"/>
</dbReference>
<dbReference type="Pfam" id="PF19420">
    <property type="entry name" value="DDAH_eukar"/>
    <property type="match status" value="1"/>
</dbReference>
<organism evidence="1 2">
    <name type="scientific">Luteimonas rhizosphaericola</name>
    <dbReference type="NCBI Taxonomy" id="3042024"/>
    <lineage>
        <taxon>Bacteria</taxon>
        <taxon>Pseudomonadati</taxon>
        <taxon>Pseudomonadota</taxon>
        <taxon>Gammaproteobacteria</taxon>
        <taxon>Lysobacterales</taxon>
        <taxon>Lysobacteraceae</taxon>
        <taxon>Luteimonas</taxon>
    </lineage>
</organism>
<dbReference type="PANTHER" id="PTHR43224:SF1">
    <property type="entry name" value="AMIDINOTRANSFERASE"/>
    <property type="match status" value="1"/>
</dbReference>
<dbReference type="RefSeq" id="WP_280602710.1">
    <property type="nucleotide sequence ID" value="NZ_JARXRN010000028.1"/>
</dbReference>
<keyword evidence="2" id="KW-1185">Reference proteome</keyword>
<protein>
    <submittedName>
        <fullName evidence="1">Arginine deiminase-related protein</fullName>
    </submittedName>
</protein>
<proteinExistence type="predicted"/>
<sequence length="312" mass="32570">MITRDVAAFVATARACAPDFGPATARAAFLVAPDGFARAQESASDNRYMAAASGFDPARALAQHRALHVALSRLLPTVCFAGADDTPDALFPNNVFATARADARRPEAFAPRLVVGRMRHAVRRREAARGDIRAFFRDAMGYEEVDLSTQPHPCELTGALVIDRARGLGYCGLSERCDAEGAALLHAAFGLRATLAFDLAPGEYHANVVLAVLAGRAVLACPDGFADASVATSIAGLYPHAALLGPRERQAFAGNAISLSPQSVSMSATARRALAPETGAMLDAAGFTVQGVELDAIEAAGGSLRCCVAEVF</sequence>
<evidence type="ECO:0000313" key="1">
    <source>
        <dbReference type="EMBL" id="MDH5831750.1"/>
    </source>
</evidence>
<dbReference type="InterPro" id="IPR014541">
    <property type="entry name" value="Amdntrnsf_FN0238"/>
</dbReference>
<dbReference type="SUPFAM" id="SSF55909">
    <property type="entry name" value="Pentein"/>
    <property type="match status" value="1"/>
</dbReference>
<dbReference type="EMBL" id="JARXRN010000028">
    <property type="protein sequence ID" value="MDH5831750.1"/>
    <property type="molecule type" value="Genomic_DNA"/>
</dbReference>